<evidence type="ECO:0000256" key="4">
    <source>
        <dbReference type="ARBA" id="ARBA00022786"/>
    </source>
</evidence>
<evidence type="ECO:0000256" key="1">
    <source>
        <dbReference type="ARBA" id="ARBA00022618"/>
    </source>
</evidence>
<feature type="region of interest" description="Disordered" evidence="8">
    <location>
        <begin position="1087"/>
        <end position="1143"/>
    </location>
</feature>
<feature type="compositionally biased region" description="Acidic residues" evidence="8">
    <location>
        <begin position="1113"/>
        <end position="1143"/>
    </location>
</feature>
<dbReference type="GO" id="GO:0031145">
    <property type="term" value="P:anaphase-promoting complex-dependent catabolic process"/>
    <property type="evidence" value="ECO:0007669"/>
    <property type="project" value="TreeGrafter"/>
</dbReference>
<evidence type="ECO:0000256" key="8">
    <source>
        <dbReference type="SAM" id="MobiDB-lite"/>
    </source>
</evidence>
<keyword evidence="5 7" id="KW-0802">TPR repeat</keyword>
<sequence length="1143" mass="122198">MLDEIVLHLRALRADCSKNMAWCSALIWAEKALLLSGNTDDLLWLVDALVTNGQYRQAEEWMANPRYAAKCRASATGRYLASVVAMRLGRAEDALEFLAIDEGSFSVDIGNKQQGARSNNESNVLQTPTMSKATIGAAQPTTLFSHSCSTDEAELTGGSNDGNSDGNSSNSSSGSRDNRILTETVPLNRKALILYMQGAAVVQLSNIGGNEMTPSISRLNAKYGSQMYGMHVDTPTTSGKSRLDESEKRTAARLGHMGMLVTRLWTDSLRADPRCWEAWSGIRERGLLTCQEELRLIDSLDWTACCGGSVAASRFFRSYCLATQTAYSLSDATIEATGSLLSLCPGLIEDPTLRTIQASRLLTIGRARASLEYTVRVLEYRRVPDPIATAIHITALTVLHSKKALFRIAHELAEEFGISSIKRAEIEPADTHTSVSLLASTGGSIAGSTASDSFGSSSVYGPTSTPRGNAMGASVAGTNRIRTGARGLLIPDTPSRAGAGAGAGATASSMHRTSTAGAASALIARSVVQSASAAATAAWRGLWGLPTWTHPGPPVLATYPCALGPAQGTALTSETSMSTINYLTTTNAQSVGSPTQYEFIGASLAWYAIGCYYLVSAALMVCPEMSQREWPLTGLSVSVSAASAATAGGIDERSAPSVGLRRTQPLTPEVEHTLAEARRWLAKTTLTSPRSIIAWVAFAHTFVVSGEWEAATRALHTAVGLCGCDDIIHGGGRDSEPATLSSQTPNRQHARTSTASVQLGLLGDCERGSQLAHLPLASLGSVYLQMGDLGMAESCFDASARCLSGYRIAEWLSSWRPLLESLPNSDILRWTASFQVEKSKLDSVNGASLADPQLLNDIGAMYYNRGDMQGARIFFALALAALRLGSTLQSKLYSVLCPVGRKDARSNQRLDHRESQAYSALFKANIGSTLRNIGDYSSALTCLREALAHAPSNSEILLSTAFTLHLSAINSCSSQSAAGFNSELDQAIDTYHRILSDHPGDPVTTDLLTLALELSVSLQSVPLMGKALSDIGKKAEEIDQEIKIREPDELGIPELGVRDKDGGEKHKGLLDFIPRANTGRHNFRATPDFYGCASEQTNDTSQGSPGSSVQNENEQEFEDEDSDEVMDIEEDTDSEDESDMAME</sequence>
<evidence type="ECO:0000256" key="3">
    <source>
        <dbReference type="ARBA" id="ARBA00022776"/>
    </source>
</evidence>
<evidence type="ECO:0000313" key="10">
    <source>
        <dbReference type="Proteomes" id="UP001145021"/>
    </source>
</evidence>
<keyword evidence="3" id="KW-0498">Mitosis</keyword>
<feature type="compositionally biased region" description="Polar residues" evidence="8">
    <location>
        <begin position="1094"/>
        <end position="1109"/>
    </location>
</feature>
<accession>A0A9W8CHF9</accession>
<organism evidence="9 10">
    <name type="scientific">Coemansia asiatica</name>
    <dbReference type="NCBI Taxonomy" id="1052880"/>
    <lineage>
        <taxon>Eukaryota</taxon>
        <taxon>Fungi</taxon>
        <taxon>Fungi incertae sedis</taxon>
        <taxon>Zoopagomycota</taxon>
        <taxon>Kickxellomycotina</taxon>
        <taxon>Kickxellomycetes</taxon>
        <taxon>Kickxellales</taxon>
        <taxon>Kickxellaceae</taxon>
        <taxon>Coemansia</taxon>
    </lineage>
</organism>
<keyword evidence="2" id="KW-0677">Repeat</keyword>
<evidence type="ECO:0000256" key="7">
    <source>
        <dbReference type="PROSITE-ProRule" id="PRU00339"/>
    </source>
</evidence>
<feature type="repeat" description="TPR" evidence="7">
    <location>
        <begin position="920"/>
        <end position="953"/>
    </location>
</feature>
<dbReference type="PROSITE" id="PS50005">
    <property type="entry name" value="TPR"/>
    <property type="match status" value="1"/>
</dbReference>
<evidence type="ECO:0000256" key="5">
    <source>
        <dbReference type="ARBA" id="ARBA00022803"/>
    </source>
</evidence>
<dbReference type="GO" id="GO:0016567">
    <property type="term" value="P:protein ubiquitination"/>
    <property type="evidence" value="ECO:0007669"/>
    <property type="project" value="TreeGrafter"/>
</dbReference>
<dbReference type="Proteomes" id="UP001145021">
    <property type="component" value="Unassembled WGS sequence"/>
</dbReference>
<evidence type="ECO:0000313" key="9">
    <source>
        <dbReference type="EMBL" id="KAJ1644005.1"/>
    </source>
</evidence>
<dbReference type="InterPro" id="IPR011990">
    <property type="entry name" value="TPR-like_helical_dom_sf"/>
</dbReference>
<dbReference type="GO" id="GO:0005680">
    <property type="term" value="C:anaphase-promoting complex"/>
    <property type="evidence" value="ECO:0007669"/>
    <property type="project" value="TreeGrafter"/>
</dbReference>
<dbReference type="GO" id="GO:0005737">
    <property type="term" value="C:cytoplasm"/>
    <property type="evidence" value="ECO:0007669"/>
    <property type="project" value="TreeGrafter"/>
</dbReference>
<name>A0A9W8CHF9_9FUNG</name>
<keyword evidence="6" id="KW-0131">Cell cycle</keyword>
<dbReference type="PANTHER" id="PTHR12558:SF9">
    <property type="entry name" value="CELL DIVISION CYCLE PROTEIN 16 HOMOLOG"/>
    <property type="match status" value="1"/>
</dbReference>
<keyword evidence="1" id="KW-0132">Cell division</keyword>
<feature type="compositionally biased region" description="Low complexity" evidence="8">
    <location>
        <begin position="157"/>
        <end position="175"/>
    </location>
</feature>
<keyword evidence="10" id="KW-1185">Reference proteome</keyword>
<dbReference type="GO" id="GO:0051301">
    <property type="term" value="P:cell division"/>
    <property type="evidence" value="ECO:0007669"/>
    <property type="project" value="UniProtKB-KW"/>
</dbReference>
<gene>
    <name evidence="9" type="primary">cut9</name>
    <name evidence="9" type="ORF">LPJ64_004272</name>
</gene>
<dbReference type="SUPFAM" id="SSF48452">
    <property type="entry name" value="TPR-like"/>
    <property type="match status" value="1"/>
</dbReference>
<dbReference type="GO" id="GO:0045842">
    <property type="term" value="P:positive regulation of mitotic metaphase/anaphase transition"/>
    <property type="evidence" value="ECO:0007669"/>
    <property type="project" value="TreeGrafter"/>
</dbReference>
<protein>
    <submittedName>
        <fullName evidence="9">Anaphase-promoting complex subunit Cut9</fullName>
    </submittedName>
</protein>
<evidence type="ECO:0000256" key="2">
    <source>
        <dbReference type="ARBA" id="ARBA00022737"/>
    </source>
</evidence>
<keyword evidence="4" id="KW-0833">Ubl conjugation pathway</keyword>
<dbReference type="SMART" id="SM00028">
    <property type="entry name" value="TPR"/>
    <property type="match status" value="3"/>
</dbReference>
<feature type="region of interest" description="Disordered" evidence="8">
    <location>
        <begin position="148"/>
        <end position="181"/>
    </location>
</feature>
<proteinExistence type="predicted"/>
<dbReference type="Gene3D" id="1.25.40.10">
    <property type="entry name" value="Tetratricopeptide repeat domain"/>
    <property type="match status" value="3"/>
</dbReference>
<dbReference type="AlphaFoldDB" id="A0A9W8CHF9"/>
<dbReference type="InterPro" id="IPR019734">
    <property type="entry name" value="TPR_rpt"/>
</dbReference>
<reference evidence="9" key="1">
    <citation type="submission" date="2022-07" db="EMBL/GenBank/DDBJ databases">
        <title>Phylogenomic reconstructions and comparative analyses of Kickxellomycotina fungi.</title>
        <authorList>
            <person name="Reynolds N.K."/>
            <person name="Stajich J.E."/>
            <person name="Barry K."/>
            <person name="Grigoriev I.V."/>
            <person name="Crous P."/>
            <person name="Smith M.E."/>
        </authorList>
    </citation>
    <scope>NUCLEOTIDE SEQUENCE</scope>
    <source>
        <strain evidence="9">NBRC 105413</strain>
    </source>
</reference>
<evidence type="ECO:0000256" key="6">
    <source>
        <dbReference type="ARBA" id="ARBA00023306"/>
    </source>
</evidence>
<dbReference type="PANTHER" id="PTHR12558">
    <property type="entry name" value="CELL DIVISION CYCLE 16,23,27"/>
    <property type="match status" value="1"/>
</dbReference>
<dbReference type="EMBL" id="JANBOH010000200">
    <property type="protein sequence ID" value="KAJ1644005.1"/>
    <property type="molecule type" value="Genomic_DNA"/>
</dbReference>
<comment type="caution">
    <text evidence="9">The sequence shown here is derived from an EMBL/GenBank/DDBJ whole genome shotgun (WGS) entry which is preliminary data.</text>
</comment>